<dbReference type="STRING" id="546266.NEIMUCOT_04901"/>
<protein>
    <submittedName>
        <fullName evidence="1">Uncharacterized protein</fullName>
    </submittedName>
</protein>
<proteinExistence type="predicted"/>
<evidence type="ECO:0000313" key="1">
    <source>
        <dbReference type="EMBL" id="EFC88522.1"/>
    </source>
</evidence>
<comment type="caution">
    <text evidence="1">The sequence shown here is derived from an EMBL/GenBank/DDBJ whole genome shotgun (WGS) entry which is preliminary data.</text>
</comment>
<reference evidence="1 2" key="1">
    <citation type="submission" date="2009-10" db="EMBL/GenBank/DDBJ databases">
        <authorList>
            <person name="Weinstock G."/>
            <person name="Sodergren E."/>
            <person name="Clifton S."/>
            <person name="Fulton L."/>
            <person name="Fulton B."/>
            <person name="Courtney L."/>
            <person name="Fronick C."/>
            <person name="Harrison M."/>
            <person name="Strong C."/>
            <person name="Farmer C."/>
            <person name="Delahaunty K."/>
            <person name="Markovic C."/>
            <person name="Hall O."/>
            <person name="Minx P."/>
            <person name="Tomlinson C."/>
            <person name="Mitreva M."/>
            <person name="Nelson J."/>
            <person name="Hou S."/>
            <person name="Wollam A."/>
            <person name="Pepin K.H."/>
            <person name="Johnson M."/>
            <person name="Bhonagiri V."/>
            <person name="Nash W.E."/>
            <person name="Warren W."/>
            <person name="Chinwalla A."/>
            <person name="Mardis E.R."/>
            <person name="Wilson R.K."/>
        </authorList>
    </citation>
    <scope>NUCLEOTIDE SEQUENCE [LARGE SCALE GENOMIC DNA]</scope>
    <source>
        <strain evidence="2">ATCC 25996 / DSM 4631 / NCTC 10774 / M26</strain>
    </source>
</reference>
<accession>D2ZWA8</accession>
<dbReference type="Proteomes" id="UP000003344">
    <property type="component" value="Unassembled WGS sequence"/>
</dbReference>
<sequence>MRGNIILYSYLFTDCFSRMRSSENGLCGGLREVFSENLCYH</sequence>
<evidence type="ECO:0000313" key="2">
    <source>
        <dbReference type="Proteomes" id="UP000003344"/>
    </source>
</evidence>
<gene>
    <name evidence="1" type="ORF">NEIMUCOT_04901</name>
</gene>
<name>D2ZWA8_NEIM2</name>
<dbReference type="AlphaFoldDB" id="D2ZWA8"/>
<organism evidence="1 2">
    <name type="scientific">Neisseria mucosa (strain ATCC 25996 / DSM 4631 / NCTC 10774 / M26)</name>
    <dbReference type="NCBI Taxonomy" id="546266"/>
    <lineage>
        <taxon>Bacteria</taxon>
        <taxon>Pseudomonadati</taxon>
        <taxon>Pseudomonadota</taxon>
        <taxon>Betaproteobacteria</taxon>
        <taxon>Neisseriales</taxon>
        <taxon>Neisseriaceae</taxon>
        <taxon>Neisseria</taxon>
    </lineage>
</organism>
<dbReference type="EMBL" id="ACDX02000007">
    <property type="protein sequence ID" value="EFC88522.1"/>
    <property type="molecule type" value="Genomic_DNA"/>
</dbReference>